<dbReference type="PANTHER" id="PTHR43744:SF4">
    <property type="entry name" value="OSMOPROTECTIVE COMPOUNDS UPTAKE PERMEASE PROTEIN GGTD"/>
    <property type="match status" value="1"/>
</dbReference>
<keyword evidence="2 7" id="KW-0813">Transport</keyword>
<accession>A0A6J4KK31</accession>
<keyword evidence="6 7" id="KW-0472">Membrane</keyword>
<comment type="subcellular location">
    <subcellularLocation>
        <location evidence="1 7">Cell membrane</location>
        <topology evidence="1 7">Multi-pass membrane protein</topology>
    </subcellularLocation>
</comment>
<dbReference type="InterPro" id="IPR035906">
    <property type="entry name" value="MetI-like_sf"/>
</dbReference>
<dbReference type="AlphaFoldDB" id="A0A6J4KK31"/>
<proteinExistence type="inferred from homology"/>
<evidence type="ECO:0000256" key="3">
    <source>
        <dbReference type="ARBA" id="ARBA00022475"/>
    </source>
</evidence>
<evidence type="ECO:0000256" key="1">
    <source>
        <dbReference type="ARBA" id="ARBA00004651"/>
    </source>
</evidence>
<evidence type="ECO:0000259" key="8">
    <source>
        <dbReference type="PROSITE" id="PS50928"/>
    </source>
</evidence>
<evidence type="ECO:0000256" key="2">
    <source>
        <dbReference type="ARBA" id="ARBA00022448"/>
    </source>
</evidence>
<dbReference type="EMBL" id="CADCUB010000018">
    <property type="protein sequence ID" value="CAA9308397.1"/>
    <property type="molecule type" value="Genomic_DNA"/>
</dbReference>
<feature type="domain" description="ABC transmembrane type-1" evidence="8">
    <location>
        <begin position="103"/>
        <end position="309"/>
    </location>
</feature>
<keyword evidence="4 7" id="KW-0812">Transmembrane</keyword>
<dbReference type="GO" id="GO:0055085">
    <property type="term" value="P:transmembrane transport"/>
    <property type="evidence" value="ECO:0007669"/>
    <property type="project" value="InterPro"/>
</dbReference>
<feature type="transmembrane region" description="Helical" evidence="7">
    <location>
        <begin position="295"/>
        <end position="314"/>
    </location>
</feature>
<keyword evidence="5 7" id="KW-1133">Transmembrane helix</keyword>
<dbReference type="Gene3D" id="1.10.3720.10">
    <property type="entry name" value="MetI-like"/>
    <property type="match status" value="1"/>
</dbReference>
<protein>
    <submittedName>
        <fullName evidence="9">Alpha-glucoside transport system permease protein AglG</fullName>
    </submittedName>
</protein>
<dbReference type="GO" id="GO:0005886">
    <property type="term" value="C:plasma membrane"/>
    <property type="evidence" value="ECO:0007669"/>
    <property type="project" value="UniProtKB-SubCell"/>
</dbReference>
<dbReference type="SUPFAM" id="SSF161098">
    <property type="entry name" value="MetI-like"/>
    <property type="match status" value="1"/>
</dbReference>
<feature type="transmembrane region" description="Helical" evidence="7">
    <location>
        <begin position="102"/>
        <end position="131"/>
    </location>
</feature>
<evidence type="ECO:0000313" key="9">
    <source>
        <dbReference type="EMBL" id="CAA9308397.1"/>
    </source>
</evidence>
<dbReference type="Pfam" id="PF00528">
    <property type="entry name" value="BPD_transp_1"/>
    <property type="match status" value="1"/>
</dbReference>
<comment type="similarity">
    <text evidence="7">Belongs to the binding-protein-dependent transport system permease family.</text>
</comment>
<organism evidence="9">
    <name type="scientific">uncultured Frankineae bacterium</name>
    <dbReference type="NCBI Taxonomy" id="437475"/>
    <lineage>
        <taxon>Bacteria</taxon>
        <taxon>Bacillati</taxon>
        <taxon>Actinomycetota</taxon>
        <taxon>Actinomycetes</taxon>
        <taxon>Frankiales</taxon>
        <taxon>environmental samples</taxon>
    </lineage>
</organism>
<dbReference type="PROSITE" id="PS50928">
    <property type="entry name" value="ABC_TM1"/>
    <property type="match status" value="1"/>
</dbReference>
<gene>
    <name evidence="9" type="ORF">AVDCRST_MAG07-449</name>
</gene>
<evidence type="ECO:0000256" key="6">
    <source>
        <dbReference type="ARBA" id="ARBA00023136"/>
    </source>
</evidence>
<keyword evidence="3" id="KW-1003">Cell membrane</keyword>
<feature type="transmembrane region" description="Helical" evidence="7">
    <location>
        <begin position="138"/>
        <end position="159"/>
    </location>
</feature>
<feature type="transmembrane region" description="Helical" evidence="7">
    <location>
        <begin position="189"/>
        <end position="208"/>
    </location>
</feature>
<evidence type="ECO:0000256" key="4">
    <source>
        <dbReference type="ARBA" id="ARBA00022692"/>
    </source>
</evidence>
<name>A0A6J4KK31_9ACTN</name>
<sequence length="324" mass="34711">MTTAAAPVSSQSGAAVAPPAAVPMSGRVKKKLTSRFATVTAVVIAVLWTVPTAGLFISSFRPANDIRANGWWNFFTDPAVTLDNYSEVLFSTSAGSGQLAGYFLNSVVITVPTVLFALALAAFAAYAIAWIPFRGASWVFIGIFALQIVPLQMALVPLLRLFSEGVSIGETNIIPAPELIGAQRFATVWFAHVCFSLPIGIFLLHNFISELPGELMEAARMDGASHSRIFRQIVLPLIGPALASFAIFQFLWVWNDLLVALIFAGGNPQVAPLTVRLAELAGTRGEEFQRLTSGAFISIVVPVIIFLALQRYFVRGLLAGGLKG</sequence>
<feature type="transmembrane region" description="Helical" evidence="7">
    <location>
        <begin position="36"/>
        <end position="57"/>
    </location>
</feature>
<dbReference type="CDD" id="cd06261">
    <property type="entry name" value="TM_PBP2"/>
    <property type="match status" value="1"/>
</dbReference>
<dbReference type="InterPro" id="IPR000515">
    <property type="entry name" value="MetI-like"/>
</dbReference>
<evidence type="ECO:0000256" key="5">
    <source>
        <dbReference type="ARBA" id="ARBA00022989"/>
    </source>
</evidence>
<feature type="transmembrane region" description="Helical" evidence="7">
    <location>
        <begin position="229"/>
        <end position="254"/>
    </location>
</feature>
<reference evidence="9" key="1">
    <citation type="submission" date="2020-02" db="EMBL/GenBank/DDBJ databases">
        <authorList>
            <person name="Meier V. D."/>
        </authorList>
    </citation>
    <scope>NUCLEOTIDE SEQUENCE</scope>
    <source>
        <strain evidence="9">AVDCRST_MAG07</strain>
    </source>
</reference>
<evidence type="ECO:0000256" key="7">
    <source>
        <dbReference type="RuleBase" id="RU363032"/>
    </source>
</evidence>
<dbReference type="PANTHER" id="PTHR43744">
    <property type="entry name" value="ABC TRANSPORTER PERMEASE PROTEIN MG189-RELATED-RELATED"/>
    <property type="match status" value="1"/>
</dbReference>